<dbReference type="Pfam" id="PF00823">
    <property type="entry name" value="PPE"/>
    <property type="match status" value="1"/>
</dbReference>
<reference evidence="5 6" key="1">
    <citation type="submission" date="2016-06" db="EMBL/GenBank/DDBJ databases">
        <authorList>
            <person name="Kjaerup R.B."/>
            <person name="Dalgaard T.S."/>
            <person name="Juul-Madsen H.R."/>
        </authorList>
    </citation>
    <scope>NUCLEOTIDE SEQUENCE [LARGE SCALE GENOMIC DNA]</scope>
    <source>
        <strain evidence="5 6">1081914.2</strain>
    </source>
</reference>
<dbReference type="PANTHER" id="PTHR46766">
    <property type="entry name" value="GLUTAMINE-RICH PROTEIN 2"/>
    <property type="match status" value="1"/>
</dbReference>
<comment type="caution">
    <text evidence="5">The sequence shown here is derived from an EMBL/GenBank/DDBJ whole genome shotgun (WGS) entry which is preliminary data.</text>
</comment>
<dbReference type="GO" id="GO:0052572">
    <property type="term" value="P:response to host immune response"/>
    <property type="evidence" value="ECO:0007669"/>
    <property type="project" value="TreeGrafter"/>
</dbReference>
<dbReference type="Gene3D" id="1.20.1260.20">
    <property type="entry name" value="PPE superfamily"/>
    <property type="match status" value="1"/>
</dbReference>
<dbReference type="InterPro" id="IPR038332">
    <property type="entry name" value="PPE_sf"/>
</dbReference>
<feature type="domain" description="PPE-PPW subfamily C-terminal" evidence="4">
    <location>
        <begin position="496"/>
        <end position="541"/>
    </location>
</feature>
<sequence>MASPPEVHSALLNSGPGPGALLTAAAAWASLSTEYESAADDLLAVLGAVQGAAWHGPSAESYVAAHLSYLAWLQEASAASSETAARAEAVAGAYAAALAAMPTLAELAANHATHAALLATNFFGVNTIPIAVNEADYTRMWVQAATTMNGYQAASDAALMAAPQLPPPPKIVQQIDQSLQNLVQAYQNFIGNPQLNPLDQFENLVNNPQLDAFLEQFGIGNATVAHDPVVDNVLDNFVANILRNFGYNWNPLQGTLNGLDYDDYSDPTVAAFWVARTLELSEDFQQFFVFLQTNPVLAIQYLVSLELFDWPTHLAEVFTLTSQPAALAAALPVVAAPLASASGLAGLAGLAALPSPIATPPALVPLAAPALLPVAGLATVSAPAAAPAPSSAPAPNPPAGSAPSSVPPAPGATGGTGFAPPYAAAPPGIGFGSGMGAKASAATKRQAAQPDSAAATAAAAREAARARRRRQARSRDHGDEFMDMNVDVDPDWIAQSSGRGAGRLGLVGTLADDKAGDATGLATLADDYGGGPKVPMLPGSWAGEPGAGQDEVTPPQ</sequence>
<dbReference type="OrthoDB" id="4753487at2"/>
<feature type="region of interest" description="Disordered" evidence="2">
    <location>
        <begin position="385"/>
        <end position="419"/>
    </location>
</feature>
<protein>
    <recommendedName>
        <fullName evidence="7">PPE family domain-containing protein</fullName>
    </recommendedName>
</protein>
<feature type="domain" description="PPE" evidence="3">
    <location>
        <begin position="1"/>
        <end position="162"/>
    </location>
</feature>
<dbReference type="RefSeq" id="WP_065118906.1">
    <property type="nucleotide sequence ID" value="NZ_LZKQ01000011.1"/>
</dbReference>
<evidence type="ECO:0000313" key="5">
    <source>
        <dbReference type="EMBL" id="OBI92409.1"/>
    </source>
</evidence>
<feature type="compositionally biased region" description="Pro residues" evidence="2">
    <location>
        <begin position="390"/>
        <end position="410"/>
    </location>
</feature>
<evidence type="ECO:0000259" key="4">
    <source>
        <dbReference type="Pfam" id="PF18878"/>
    </source>
</evidence>
<gene>
    <name evidence="5" type="ORF">A9X01_09345</name>
</gene>
<dbReference type="EMBL" id="LZKQ01000011">
    <property type="protein sequence ID" value="OBI92409.1"/>
    <property type="molecule type" value="Genomic_DNA"/>
</dbReference>
<feature type="compositionally biased region" description="Low complexity" evidence="2">
    <location>
        <begin position="442"/>
        <end position="461"/>
    </location>
</feature>
<proteinExistence type="inferred from homology"/>
<name>A0A1A3D037_MYCAS</name>
<dbReference type="SUPFAM" id="SSF140459">
    <property type="entry name" value="PE/PPE dimer-like"/>
    <property type="match status" value="1"/>
</dbReference>
<feature type="region of interest" description="Disordered" evidence="2">
    <location>
        <begin position="525"/>
        <end position="556"/>
    </location>
</feature>
<dbReference type="InterPro" id="IPR000030">
    <property type="entry name" value="PPE_dom"/>
</dbReference>
<evidence type="ECO:0008006" key="7">
    <source>
        <dbReference type="Google" id="ProtNLM"/>
    </source>
</evidence>
<evidence type="ECO:0000256" key="2">
    <source>
        <dbReference type="SAM" id="MobiDB-lite"/>
    </source>
</evidence>
<organism evidence="5 6">
    <name type="scientific">Mycobacterium asiaticum</name>
    <dbReference type="NCBI Taxonomy" id="1790"/>
    <lineage>
        <taxon>Bacteria</taxon>
        <taxon>Bacillati</taxon>
        <taxon>Actinomycetota</taxon>
        <taxon>Actinomycetes</taxon>
        <taxon>Mycobacteriales</taxon>
        <taxon>Mycobacteriaceae</taxon>
        <taxon>Mycobacterium</taxon>
    </lineage>
</organism>
<evidence type="ECO:0000259" key="3">
    <source>
        <dbReference type="Pfam" id="PF00823"/>
    </source>
</evidence>
<dbReference type="eggNOG" id="COG5651">
    <property type="taxonomic scope" value="Bacteria"/>
</dbReference>
<comment type="similarity">
    <text evidence="1">Belongs to the mycobacterial PPE family.</text>
</comment>
<dbReference type="Proteomes" id="UP000093795">
    <property type="component" value="Unassembled WGS sequence"/>
</dbReference>
<evidence type="ECO:0000256" key="1">
    <source>
        <dbReference type="ARBA" id="ARBA00010652"/>
    </source>
</evidence>
<dbReference type="Pfam" id="PF18878">
    <property type="entry name" value="PPE-PPW"/>
    <property type="match status" value="1"/>
</dbReference>
<dbReference type="AlphaFoldDB" id="A0A1A3D037"/>
<dbReference type="InterPro" id="IPR043641">
    <property type="entry name" value="PPE-PPW_C"/>
</dbReference>
<accession>A0A1A3D037</accession>
<dbReference type="PANTHER" id="PTHR46766:SF1">
    <property type="entry name" value="GLUTAMINE-RICH PROTEIN 2"/>
    <property type="match status" value="1"/>
</dbReference>
<evidence type="ECO:0000313" key="6">
    <source>
        <dbReference type="Proteomes" id="UP000093795"/>
    </source>
</evidence>
<feature type="region of interest" description="Disordered" evidence="2">
    <location>
        <begin position="442"/>
        <end position="482"/>
    </location>
</feature>